<dbReference type="Pfam" id="PF00071">
    <property type="entry name" value="Ras"/>
    <property type="match status" value="1"/>
</dbReference>
<dbReference type="CDD" id="cd00154">
    <property type="entry name" value="Rab"/>
    <property type="match status" value="1"/>
</dbReference>
<dbReference type="FunCoup" id="E4XLX0">
    <property type="interactions" value="53"/>
</dbReference>
<evidence type="ECO:0000256" key="2">
    <source>
        <dbReference type="ARBA" id="ARBA00022741"/>
    </source>
</evidence>
<dbReference type="PROSITE" id="PS51421">
    <property type="entry name" value="RAS"/>
    <property type="match status" value="1"/>
</dbReference>
<dbReference type="GO" id="GO:0003924">
    <property type="term" value="F:GTPase activity"/>
    <property type="evidence" value="ECO:0007669"/>
    <property type="project" value="InterPro"/>
</dbReference>
<dbReference type="AlphaFoldDB" id="E4XLX0"/>
<dbReference type="SMART" id="SM00174">
    <property type="entry name" value="RHO"/>
    <property type="match status" value="1"/>
</dbReference>
<reference evidence="4" key="1">
    <citation type="journal article" date="2010" name="Science">
        <title>Plasticity of animal genome architecture unmasked by rapid evolution of a pelagic tunicate.</title>
        <authorList>
            <person name="Denoeud F."/>
            <person name="Henriet S."/>
            <person name="Mungpakdee S."/>
            <person name="Aury J.M."/>
            <person name="Da Silva C."/>
            <person name="Brinkmann H."/>
            <person name="Mikhaleva J."/>
            <person name="Olsen L.C."/>
            <person name="Jubin C."/>
            <person name="Canestro C."/>
            <person name="Bouquet J.M."/>
            <person name="Danks G."/>
            <person name="Poulain J."/>
            <person name="Campsteijn C."/>
            <person name="Adamski M."/>
            <person name="Cross I."/>
            <person name="Yadetie F."/>
            <person name="Muffato M."/>
            <person name="Louis A."/>
            <person name="Butcher S."/>
            <person name="Tsagkogeorga G."/>
            <person name="Konrad A."/>
            <person name="Singh S."/>
            <person name="Jensen M.F."/>
            <person name="Cong E.H."/>
            <person name="Eikeseth-Otteraa H."/>
            <person name="Noel B."/>
            <person name="Anthouard V."/>
            <person name="Porcel B.M."/>
            <person name="Kachouri-Lafond R."/>
            <person name="Nishino A."/>
            <person name="Ugolini M."/>
            <person name="Chourrout P."/>
            <person name="Nishida H."/>
            <person name="Aasland R."/>
            <person name="Huzurbazar S."/>
            <person name="Westhof E."/>
            <person name="Delsuc F."/>
            <person name="Lehrach H."/>
            <person name="Reinhardt R."/>
            <person name="Weissenbach J."/>
            <person name="Roy S.W."/>
            <person name="Artiguenave F."/>
            <person name="Postlethwait J.H."/>
            <person name="Manak J.R."/>
            <person name="Thompson E.M."/>
            <person name="Jaillon O."/>
            <person name="Du Pasquier L."/>
            <person name="Boudinot P."/>
            <person name="Liberles D.A."/>
            <person name="Volff J.N."/>
            <person name="Philippe H."/>
            <person name="Lenhard B."/>
            <person name="Roest Crollius H."/>
            <person name="Wincker P."/>
            <person name="Chourrout D."/>
        </authorList>
    </citation>
    <scope>NUCLEOTIDE SEQUENCE [LARGE SCALE GENOMIC DNA]</scope>
</reference>
<dbReference type="SMART" id="SM00176">
    <property type="entry name" value="RAN"/>
    <property type="match status" value="1"/>
</dbReference>
<dbReference type="EMBL" id="FN653073">
    <property type="protein sequence ID" value="CBY10977.1"/>
    <property type="molecule type" value="Genomic_DNA"/>
</dbReference>
<comment type="similarity">
    <text evidence="1">Belongs to the small GTPase superfamily. Rab family.</text>
</comment>
<dbReference type="PROSITE" id="PS51419">
    <property type="entry name" value="RAB"/>
    <property type="match status" value="1"/>
</dbReference>
<dbReference type="PANTHER" id="PTHR47981">
    <property type="entry name" value="RAB FAMILY"/>
    <property type="match status" value="1"/>
</dbReference>
<keyword evidence="2" id="KW-0547">Nucleotide-binding</keyword>
<evidence type="ECO:0000256" key="1">
    <source>
        <dbReference type="ARBA" id="ARBA00006270"/>
    </source>
</evidence>
<dbReference type="InterPro" id="IPR005225">
    <property type="entry name" value="Small_GTP-bd"/>
</dbReference>
<dbReference type="NCBIfam" id="TIGR00231">
    <property type="entry name" value="small_GTP"/>
    <property type="match status" value="1"/>
</dbReference>
<dbReference type="SUPFAM" id="SSF52540">
    <property type="entry name" value="P-loop containing nucleoside triphosphate hydrolases"/>
    <property type="match status" value="1"/>
</dbReference>
<dbReference type="GO" id="GO:0005525">
    <property type="term" value="F:GTP binding"/>
    <property type="evidence" value="ECO:0007669"/>
    <property type="project" value="UniProtKB-KW"/>
</dbReference>
<dbReference type="SMART" id="SM00173">
    <property type="entry name" value="RAS"/>
    <property type="match status" value="1"/>
</dbReference>
<evidence type="ECO:0000313" key="5">
    <source>
        <dbReference type="Proteomes" id="UP000001307"/>
    </source>
</evidence>
<dbReference type="InterPro" id="IPR027417">
    <property type="entry name" value="P-loop_NTPase"/>
</dbReference>
<dbReference type="SMART" id="SM00175">
    <property type="entry name" value="RAB"/>
    <property type="match status" value="1"/>
</dbReference>
<accession>E4XLX0</accession>
<keyword evidence="5" id="KW-1185">Reference proteome</keyword>
<dbReference type="InParanoid" id="E4XLX0"/>
<sequence>MSNRPNPILKVILLGDSGVGKSSLINRYVNEKFSENNMQTIGVDLFTKIADVEGAKVTLQIWDTGGQERFRALRTPFYRGADCAVLVYSKDSLQSVDNLNHWRSEFEKHAGNAPILVAMNKSEIENVPSPNGGFQIAEEEGIQHFKVSAKTSHGVNDLFEAAARIGVPTAVERLEESLQQSNIVSIRAQTQVRKSCCK</sequence>
<dbReference type="Proteomes" id="UP000001307">
    <property type="component" value="Unassembled WGS sequence"/>
</dbReference>
<evidence type="ECO:0000256" key="3">
    <source>
        <dbReference type="ARBA" id="ARBA00023134"/>
    </source>
</evidence>
<dbReference type="PANTHER" id="PTHR47981:SF20">
    <property type="entry name" value="RAS-RELATED PROTEIN RAB-7A"/>
    <property type="match status" value="1"/>
</dbReference>
<dbReference type="FunFam" id="3.40.50.300:FF:001204">
    <property type="entry name" value="Small GTP-binding protein, putative"/>
    <property type="match status" value="1"/>
</dbReference>
<evidence type="ECO:0000313" key="4">
    <source>
        <dbReference type="EMBL" id="CBY10977.1"/>
    </source>
</evidence>
<dbReference type="PRINTS" id="PR00449">
    <property type="entry name" value="RASTRNSFRMNG"/>
</dbReference>
<keyword evidence="3" id="KW-0342">GTP-binding</keyword>
<name>E4XLX0_OIKDI</name>
<dbReference type="OrthoDB" id="1436450at2759"/>
<dbReference type="InterPro" id="IPR001806">
    <property type="entry name" value="Small_GTPase"/>
</dbReference>
<dbReference type="Gene3D" id="3.40.50.300">
    <property type="entry name" value="P-loop containing nucleotide triphosphate hydrolases"/>
    <property type="match status" value="1"/>
</dbReference>
<protein>
    <submittedName>
        <fullName evidence="4">Uncharacterized protein</fullName>
    </submittedName>
</protein>
<organism evidence="4">
    <name type="scientific">Oikopleura dioica</name>
    <name type="common">Tunicate</name>
    <dbReference type="NCBI Taxonomy" id="34765"/>
    <lineage>
        <taxon>Eukaryota</taxon>
        <taxon>Metazoa</taxon>
        <taxon>Chordata</taxon>
        <taxon>Tunicata</taxon>
        <taxon>Appendicularia</taxon>
        <taxon>Copelata</taxon>
        <taxon>Oikopleuridae</taxon>
        <taxon>Oikopleura</taxon>
    </lineage>
</organism>
<proteinExistence type="inferred from homology"/>
<gene>
    <name evidence="4" type="ORF">GSOID_T00014716001</name>
</gene>